<protein>
    <submittedName>
        <fullName evidence="2">Uncharacterized protein</fullName>
    </submittedName>
</protein>
<name>A0A7Y0MSR3_VIBAL</name>
<organism evidence="2 3">
    <name type="scientific">Vibrio alginolyticus</name>
    <dbReference type="NCBI Taxonomy" id="663"/>
    <lineage>
        <taxon>Bacteria</taxon>
        <taxon>Pseudomonadati</taxon>
        <taxon>Pseudomonadota</taxon>
        <taxon>Gammaproteobacteria</taxon>
        <taxon>Vibrionales</taxon>
        <taxon>Vibrionaceae</taxon>
        <taxon>Vibrio</taxon>
    </lineage>
</organism>
<comment type="caution">
    <text evidence="2">The sequence shown here is derived from an EMBL/GenBank/DDBJ whole genome shotgun (WGS) entry which is preliminary data.</text>
</comment>
<proteinExistence type="predicted"/>
<keyword evidence="1" id="KW-0175">Coiled coil</keyword>
<dbReference type="RefSeq" id="WP_042522570.1">
    <property type="nucleotide sequence ID" value="NZ_CP060386.1"/>
</dbReference>
<sequence>MNKSENTLLALEAALERIKQGKPKRIPAHRKLSVRAVEEEANLGNGSGYYYPEFVEKVKQTKAEIAAGKGEVVRPEIQTVRTKLKEQKRIKDNYKAKYEAEREKSALFAAAQHHLNDKLVQALARVDELEYETSELRGELVRLKRNQVVLIKSPSRSPLK</sequence>
<feature type="coiled-coil region" evidence="1">
    <location>
        <begin position="77"/>
        <end position="146"/>
    </location>
</feature>
<accession>A0A7Y0MSR3</accession>
<dbReference type="Proteomes" id="UP000565155">
    <property type="component" value="Unassembled WGS sequence"/>
</dbReference>
<evidence type="ECO:0000256" key="1">
    <source>
        <dbReference type="SAM" id="Coils"/>
    </source>
</evidence>
<gene>
    <name evidence="2" type="ORF">HKB35_02260</name>
</gene>
<dbReference type="EMBL" id="JABCMA010000001">
    <property type="protein sequence ID" value="NMR72446.1"/>
    <property type="molecule type" value="Genomic_DNA"/>
</dbReference>
<evidence type="ECO:0000313" key="2">
    <source>
        <dbReference type="EMBL" id="NMR72446.1"/>
    </source>
</evidence>
<reference evidence="2 3" key="1">
    <citation type="submission" date="2020-04" db="EMBL/GenBank/DDBJ databases">
        <title>Whole-genome sequencing of Vibrio spp. from China reveals different genetic environments of blaCTX-M-14 among diverse lineages.</title>
        <authorList>
            <person name="Zheng Z."/>
            <person name="Ye L."/>
            <person name="Chen S."/>
        </authorList>
    </citation>
    <scope>NUCLEOTIDE SEQUENCE [LARGE SCALE GENOMIC DNA]</scope>
    <source>
        <strain evidence="2 3">Vb1636</strain>
    </source>
</reference>
<dbReference type="AlphaFoldDB" id="A0A7Y0MSR3"/>
<evidence type="ECO:0000313" key="3">
    <source>
        <dbReference type="Proteomes" id="UP000565155"/>
    </source>
</evidence>